<name>A0A4R2NYS7_RHOAD</name>
<reference evidence="2 3" key="1">
    <citation type="submission" date="2019-03" db="EMBL/GenBank/DDBJ databases">
        <title>Genomic Encyclopedia of Type Strains, Phase IV (KMG-IV): sequencing the most valuable type-strain genomes for metagenomic binning, comparative biology and taxonomic classification.</title>
        <authorList>
            <person name="Goeker M."/>
        </authorList>
    </citation>
    <scope>NUCLEOTIDE SEQUENCE [LARGE SCALE GENOMIC DNA]</scope>
    <source>
        <strain evidence="2 3">DSM 2781</strain>
    </source>
</reference>
<evidence type="ECO:0008006" key="4">
    <source>
        <dbReference type="Google" id="ProtNLM"/>
    </source>
</evidence>
<dbReference type="RefSeq" id="WP_132598543.1">
    <property type="nucleotide sequence ID" value="NZ_NRRP01000001.1"/>
</dbReference>
<evidence type="ECO:0000313" key="3">
    <source>
        <dbReference type="Proteomes" id="UP000295733"/>
    </source>
</evidence>
<keyword evidence="1" id="KW-0175">Coiled coil</keyword>
<organism evidence="2 3">
    <name type="scientific">Rhodovulum adriaticum</name>
    <name type="common">Rhodopseudomonas adriatica</name>
    <dbReference type="NCBI Taxonomy" id="35804"/>
    <lineage>
        <taxon>Bacteria</taxon>
        <taxon>Pseudomonadati</taxon>
        <taxon>Pseudomonadota</taxon>
        <taxon>Alphaproteobacteria</taxon>
        <taxon>Rhodobacterales</taxon>
        <taxon>Paracoccaceae</taxon>
        <taxon>Rhodovulum</taxon>
    </lineage>
</organism>
<dbReference type="EMBL" id="SLXL01000001">
    <property type="protein sequence ID" value="TCP27292.1"/>
    <property type="molecule type" value="Genomic_DNA"/>
</dbReference>
<proteinExistence type="predicted"/>
<gene>
    <name evidence="2" type="ORF">EV656_101195</name>
</gene>
<keyword evidence="3" id="KW-1185">Reference proteome</keyword>
<dbReference type="Proteomes" id="UP000295733">
    <property type="component" value="Unassembled WGS sequence"/>
</dbReference>
<dbReference type="OrthoDB" id="7846644at2"/>
<comment type="caution">
    <text evidence="2">The sequence shown here is derived from an EMBL/GenBank/DDBJ whole genome shotgun (WGS) entry which is preliminary data.</text>
</comment>
<protein>
    <recommendedName>
        <fullName evidence="4">Plasmid replication DNA-binding protein KfrA</fullName>
    </recommendedName>
</protein>
<dbReference type="AlphaFoldDB" id="A0A4R2NYS7"/>
<accession>A0A4R2NYS7</accession>
<evidence type="ECO:0000256" key="1">
    <source>
        <dbReference type="SAM" id="Coils"/>
    </source>
</evidence>
<sequence length="207" mass="23286">MSQNTRGGRKRSYSSDDLGKAVAIVEASCNEVNSQTIIAALKDELGLQTTPRKETLERELEAFLERRTEERNAVLVSQLPPVIREMVGGFVAGMEAQFLLASANAYRILTDENRKPLEAVQRYVALLENQNADLKRSVESQQEQIQTLQDQVAAKDAELRKKDDAIDGLNRQVEDLARNADLERMFEALIEKRISAFSKREAPAERP</sequence>
<evidence type="ECO:0000313" key="2">
    <source>
        <dbReference type="EMBL" id="TCP27292.1"/>
    </source>
</evidence>
<feature type="coiled-coil region" evidence="1">
    <location>
        <begin position="117"/>
        <end position="179"/>
    </location>
</feature>